<dbReference type="Proteomes" id="UP001595962">
    <property type="component" value="Unassembled WGS sequence"/>
</dbReference>
<accession>A0ABV9JHN6</accession>
<evidence type="ECO:0000313" key="3">
    <source>
        <dbReference type="Proteomes" id="UP001595962"/>
    </source>
</evidence>
<sequence>MKELKNWWNSVPKNQKVGLVLLGAFIAAVVIMAFGVQIGASLGKAV</sequence>
<name>A0ABV9JHN6_9GAMM</name>
<organism evidence="2 3">
    <name type="scientific">Rheinheimera marina</name>
    <dbReference type="NCBI Taxonomy" id="1774958"/>
    <lineage>
        <taxon>Bacteria</taxon>
        <taxon>Pseudomonadati</taxon>
        <taxon>Pseudomonadota</taxon>
        <taxon>Gammaproteobacteria</taxon>
        <taxon>Chromatiales</taxon>
        <taxon>Chromatiaceae</taxon>
        <taxon>Rheinheimera</taxon>
    </lineage>
</organism>
<comment type="caution">
    <text evidence="2">The sequence shown here is derived from an EMBL/GenBank/DDBJ whole genome shotgun (WGS) entry which is preliminary data.</text>
</comment>
<keyword evidence="3" id="KW-1185">Reference proteome</keyword>
<dbReference type="RefSeq" id="WP_377331974.1">
    <property type="nucleotide sequence ID" value="NZ_JBHSGB010000005.1"/>
</dbReference>
<gene>
    <name evidence="2" type="ORF">ACFO3I_04060</name>
</gene>
<evidence type="ECO:0000313" key="2">
    <source>
        <dbReference type="EMBL" id="MFC4654197.1"/>
    </source>
</evidence>
<keyword evidence="1" id="KW-1133">Transmembrane helix</keyword>
<feature type="transmembrane region" description="Helical" evidence="1">
    <location>
        <begin position="20"/>
        <end position="42"/>
    </location>
</feature>
<dbReference type="EMBL" id="JBHSGB010000005">
    <property type="protein sequence ID" value="MFC4654197.1"/>
    <property type="molecule type" value="Genomic_DNA"/>
</dbReference>
<reference evidence="3" key="1">
    <citation type="journal article" date="2019" name="Int. J. Syst. Evol. Microbiol.">
        <title>The Global Catalogue of Microorganisms (GCM) 10K type strain sequencing project: providing services to taxonomists for standard genome sequencing and annotation.</title>
        <authorList>
            <consortium name="The Broad Institute Genomics Platform"/>
            <consortium name="The Broad Institute Genome Sequencing Center for Infectious Disease"/>
            <person name="Wu L."/>
            <person name="Ma J."/>
        </authorList>
    </citation>
    <scope>NUCLEOTIDE SEQUENCE [LARGE SCALE GENOMIC DNA]</scope>
    <source>
        <strain evidence="3">DT28</strain>
    </source>
</reference>
<keyword evidence="1" id="KW-0812">Transmembrane</keyword>
<keyword evidence="1" id="KW-0472">Membrane</keyword>
<evidence type="ECO:0000256" key="1">
    <source>
        <dbReference type="SAM" id="Phobius"/>
    </source>
</evidence>
<protein>
    <submittedName>
        <fullName evidence="2">Uncharacterized protein</fullName>
    </submittedName>
</protein>
<proteinExistence type="predicted"/>